<gene>
    <name evidence="2" type="ORF">Z518_10377</name>
</gene>
<dbReference type="Proteomes" id="UP000053617">
    <property type="component" value="Unassembled WGS sequence"/>
</dbReference>
<dbReference type="AlphaFoldDB" id="A0A0D2GPE9"/>
<feature type="region of interest" description="Disordered" evidence="1">
    <location>
        <begin position="559"/>
        <end position="578"/>
    </location>
</feature>
<protein>
    <submittedName>
        <fullName evidence="2">Uncharacterized protein</fullName>
    </submittedName>
</protein>
<feature type="compositionally biased region" description="Polar residues" evidence="1">
    <location>
        <begin position="559"/>
        <end position="576"/>
    </location>
</feature>
<reference evidence="2 3" key="1">
    <citation type="submission" date="2015-01" db="EMBL/GenBank/DDBJ databases">
        <title>The Genome Sequence of Rhinocladiella mackenzie CBS 650.93.</title>
        <authorList>
            <consortium name="The Broad Institute Genomics Platform"/>
            <person name="Cuomo C."/>
            <person name="de Hoog S."/>
            <person name="Gorbushina A."/>
            <person name="Stielow B."/>
            <person name="Teixiera M."/>
            <person name="Abouelleil A."/>
            <person name="Chapman S.B."/>
            <person name="Priest M."/>
            <person name="Young S.K."/>
            <person name="Wortman J."/>
            <person name="Nusbaum C."/>
            <person name="Birren B."/>
        </authorList>
    </citation>
    <scope>NUCLEOTIDE SEQUENCE [LARGE SCALE GENOMIC DNA]</scope>
    <source>
        <strain evidence="2 3">CBS 650.93</strain>
    </source>
</reference>
<feature type="region of interest" description="Disordered" evidence="1">
    <location>
        <begin position="270"/>
        <end position="296"/>
    </location>
</feature>
<keyword evidence="3" id="KW-1185">Reference proteome</keyword>
<organism evidence="2 3">
    <name type="scientific">Rhinocladiella mackenziei CBS 650.93</name>
    <dbReference type="NCBI Taxonomy" id="1442369"/>
    <lineage>
        <taxon>Eukaryota</taxon>
        <taxon>Fungi</taxon>
        <taxon>Dikarya</taxon>
        <taxon>Ascomycota</taxon>
        <taxon>Pezizomycotina</taxon>
        <taxon>Eurotiomycetes</taxon>
        <taxon>Chaetothyriomycetidae</taxon>
        <taxon>Chaetothyriales</taxon>
        <taxon>Herpotrichiellaceae</taxon>
        <taxon>Rhinocladiella</taxon>
    </lineage>
</organism>
<accession>A0A0D2GPE9</accession>
<feature type="compositionally biased region" description="Polar residues" evidence="1">
    <location>
        <begin position="504"/>
        <end position="524"/>
    </location>
</feature>
<name>A0A0D2GPE9_9EURO</name>
<dbReference type="EMBL" id="KN847483">
    <property type="protein sequence ID" value="KIX00238.1"/>
    <property type="molecule type" value="Genomic_DNA"/>
</dbReference>
<sequence>MAQGAQDVGQLGQGSLHILQLFDSSYTVLSVDQTITEHLKSVESAKEKLDSAKAMLSGLGPRNSPTEKIHMQQLIRNAEYCARILAQDLHPARGDPLSFQAAGSTSRPFLILGSDQPAISTHLQELSSACSSLERLIEACKSSPAPTSLDESKSDLPDYDPSMLLHYRRVSRIRYRRVNSLPDVDQSKSEPRESLEQSPNVITSSSESSLGRHELPARPTSTSPAQGNFRGPVWSPSLTSMPELEGDPVPIAARDNDDCAVIPSRDIDENAREFPLRPVKSSSHPDSPYLHPTPPRTCPYPLGTQDGDARFLEPASTSNMLQRRGYTTALPQDSQMHSDRCRGDTDVSSSRDNSGLFKGLSLQKTTASSLTSLGTSRADNDSASTVSGVLTHSTSRSSQQSDRIRHRTSFTSTSRQNSDQAVRNQQNLAVASSGGAIGVPSKDTMQLPLGSPVRADQILHLRGDGGALSKRPFILSSESIEPPSTRHYPPQFGHNSNAEQFHQTITSRRQLEQSQRGSTSTSPDTHLHSHSKSFHIIAPDIIELPSGTSTEPQSFTLRQELQHQHQQPLRTNSNSGIDVRIPAQIEDSPVITESSSGSSRAPSTPRPARKRSSWLFRQVEKAGL</sequence>
<evidence type="ECO:0000256" key="1">
    <source>
        <dbReference type="SAM" id="MobiDB-lite"/>
    </source>
</evidence>
<feature type="region of interest" description="Disordered" evidence="1">
    <location>
        <begin position="328"/>
        <end position="359"/>
    </location>
</feature>
<dbReference type="VEuPathDB" id="FungiDB:Z518_10377"/>
<evidence type="ECO:0000313" key="2">
    <source>
        <dbReference type="EMBL" id="KIX00238.1"/>
    </source>
</evidence>
<feature type="compositionally biased region" description="Low complexity" evidence="1">
    <location>
        <begin position="594"/>
        <end position="603"/>
    </location>
</feature>
<feature type="region of interest" description="Disordered" evidence="1">
    <location>
        <begin position="371"/>
        <end position="423"/>
    </location>
</feature>
<feature type="compositionally biased region" description="Basic and acidic residues" evidence="1">
    <location>
        <begin position="185"/>
        <end position="195"/>
    </location>
</feature>
<dbReference type="GeneID" id="25298448"/>
<feature type="region of interest" description="Disordered" evidence="1">
    <location>
        <begin position="182"/>
        <end position="240"/>
    </location>
</feature>
<evidence type="ECO:0000313" key="3">
    <source>
        <dbReference type="Proteomes" id="UP000053617"/>
    </source>
</evidence>
<dbReference type="RefSeq" id="XP_013267374.1">
    <property type="nucleotide sequence ID" value="XM_013411920.1"/>
</dbReference>
<feature type="compositionally biased region" description="Basic and acidic residues" evidence="1">
    <location>
        <begin position="336"/>
        <end position="345"/>
    </location>
</feature>
<dbReference type="OrthoDB" id="10308074at2759"/>
<feature type="compositionally biased region" description="Polar residues" evidence="1">
    <location>
        <begin position="409"/>
        <end position="423"/>
    </location>
</feature>
<feature type="compositionally biased region" description="Polar residues" evidence="1">
    <location>
        <begin position="381"/>
        <end position="401"/>
    </location>
</feature>
<dbReference type="HOGENOM" id="CLU_438147_0_0_1"/>
<proteinExistence type="predicted"/>
<feature type="compositionally biased region" description="Polar residues" evidence="1">
    <location>
        <begin position="196"/>
        <end position="209"/>
    </location>
</feature>
<feature type="region of interest" description="Disordered" evidence="1">
    <location>
        <begin position="504"/>
        <end position="530"/>
    </location>
</feature>
<feature type="region of interest" description="Disordered" evidence="1">
    <location>
        <begin position="583"/>
        <end position="624"/>
    </location>
</feature>